<accession>A0A563VST2</accession>
<dbReference type="EMBL" id="CAACVJ010000185">
    <property type="protein sequence ID" value="VEP14446.1"/>
    <property type="molecule type" value="Genomic_DNA"/>
</dbReference>
<dbReference type="AlphaFoldDB" id="A0A563VST2"/>
<protein>
    <recommendedName>
        <fullName evidence="1">Glycosyl transferase family 28 C-terminal domain-containing protein</fullName>
    </recommendedName>
</protein>
<dbReference type="InterPro" id="IPR007235">
    <property type="entry name" value="Glyco_trans_28_C"/>
</dbReference>
<dbReference type="PANTHER" id="PTHR21015:SF22">
    <property type="entry name" value="GLYCOSYLTRANSFERASE"/>
    <property type="match status" value="1"/>
</dbReference>
<dbReference type="SUPFAM" id="SSF53756">
    <property type="entry name" value="UDP-Glycosyltransferase/glycogen phosphorylase"/>
    <property type="match status" value="1"/>
</dbReference>
<dbReference type="PANTHER" id="PTHR21015">
    <property type="entry name" value="UDP-N-ACETYLGLUCOSAMINE--N-ACETYLMURAMYL-(PENTAPEPTIDE) PYROPHOSPHORYL-UNDECAPRENOL N-ACETYLGLUCOSAMINE TRANSFERASE 1"/>
    <property type="match status" value="1"/>
</dbReference>
<dbReference type="Pfam" id="PF04101">
    <property type="entry name" value="Glyco_tran_28_C"/>
    <property type="match status" value="1"/>
</dbReference>
<gene>
    <name evidence="2" type="ORF">H1P_2650007</name>
</gene>
<dbReference type="GO" id="GO:0016758">
    <property type="term" value="F:hexosyltransferase activity"/>
    <property type="evidence" value="ECO:0007669"/>
    <property type="project" value="InterPro"/>
</dbReference>
<keyword evidence="3" id="KW-1185">Reference proteome</keyword>
<sequence>MEITKTDQPLLIFSEGISYAHIARSLIFARWLKQLDYSILVACPDSSSSLFQAEEFETISLKIAEPKAIYQRLRQGKMMYETKDLVQYFEQDDSLLKRIQPQLVISEFRFTALQLAKKYGIPSVGLTEATCHVNFVPDKTVPDPFAKPSFAPLWLLDFIAQKTVIGELINKQTIKNISISLREASVAYGLEPLPTFFDYASQGDICLICDHPDLVPIKSLRPGDIYTGAMLWERHEPLPLELSQLDTDKKTVYICPGTQESLPTDFLVSYIQKLLEQNLQVIVSRGKRNFDLTIDNKNLFIFDFINENKLLYQVDVMVYPGGAMSTYQALSCGVPLIPLPAHANQHFYAEALARNQLGYFFRPSRLKIDALVKKTLHLLNDSITKAATKKFQQKLDSFEAKETILKRIEKLLNR</sequence>
<evidence type="ECO:0000313" key="2">
    <source>
        <dbReference type="EMBL" id="VEP14446.1"/>
    </source>
</evidence>
<evidence type="ECO:0000313" key="3">
    <source>
        <dbReference type="Proteomes" id="UP000320055"/>
    </source>
</evidence>
<dbReference type="OrthoDB" id="764352at2"/>
<dbReference type="Gene3D" id="3.40.50.2000">
    <property type="entry name" value="Glycogen Phosphorylase B"/>
    <property type="match status" value="2"/>
</dbReference>
<feature type="domain" description="Glycosyl transferase family 28 C-terminal" evidence="1">
    <location>
        <begin position="251"/>
        <end position="392"/>
    </location>
</feature>
<proteinExistence type="predicted"/>
<evidence type="ECO:0000259" key="1">
    <source>
        <dbReference type="Pfam" id="PF04101"/>
    </source>
</evidence>
<organism evidence="2 3">
    <name type="scientific">Hyella patelloides LEGE 07179</name>
    <dbReference type="NCBI Taxonomy" id="945734"/>
    <lineage>
        <taxon>Bacteria</taxon>
        <taxon>Bacillati</taxon>
        <taxon>Cyanobacteriota</taxon>
        <taxon>Cyanophyceae</taxon>
        <taxon>Pleurocapsales</taxon>
        <taxon>Hyellaceae</taxon>
        <taxon>Hyella</taxon>
    </lineage>
</organism>
<dbReference type="RefSeq" id="WP_144873027.1">
    <property type="nucleotide sequence ID" value="NZ_LR214008.1"/>
</dbReference>
<name>A0A563VST2_9CYAN</name>
<dbReference type="Proteomes" id="UP000320055">
    <property type="component" value="Unassembled WGS sequence"/>
</dbReference>
<reference evidence="2 3" key="1">
    <citation type="submission" date="2019-01" db="EMBL/GenBank/DDBJ databases">
        <authorList>
            <person name="Brito A."/>
        </authorList>
    </citation>
    <scope>NUCLEOTIDE SEQUENCE [LARGE SCALE GENOMIC DNA]</scope>
    <source>
        <strain evidence="2">1</strain>
    </source>
</reference>